<reference evidence="1 2" key="1">
    <citation type="journal article" date="2021" name="BMC Biol.">
        <title>Horizontally acquired antibacterial genes associated with adaptive radiation of ladybird beetles.</title>
        <authorList>
            <person name="Li H.S."/>
            <person name="Tang X.F."/>
            <person name="Huang Y.H."/>
            <person name="Xu Z.Y."/>
            <person name="Chen M.L."/>
            <person name="Du X.Y."/>
            <person name="Qiu B.Y."/>
            <person name="Chen P.T."/>
            <person name="Zhang W."/>
            <person name="Slipinski A."/>
            <person name="Escalona H.E."/>
            <person name="Waterhouse R.M."/>
            <person name="Zwick A."/>
            <person name="Pang H."/>
        </authorList>
    </citation>
    <scope>NUCLEOTIDE SEQUENCE [LARGE SCALE GENOMIC DNA]</scope>
    <source>
        <strain evidence="1">SYSU2018</strain>
    </source>
</reference>
<protein>
    <submittedName>
        <fullName evidence="1">Uncharacterized protein</fullName>
    </submittedName>
</protein>
<proteinExistence type="predicted"/>
<dbReference type="Proteomes" id="UP001516400">
    <property type="component" value="Unassembled WGS sequence"/>
</dbReference>
<name>A0ABD2N7U6_9CUCU</name>
<gene>
    <name evidence="1" type="ORF">HHI36_015924</name>
</gene>
<dbReference type="EMBL" id="JABFTP020000062">
    <property type="protein sequence ID" value="KAL3274542.1"/>
    <property type="molecule type" value="Genomic_DNA"/>
</dbReference>
<dbReference type="AlphaFoldDB" id="A0ABD2N7U6"/>
<keyword evidence="2" id="KW-1185">Reference proteome</keyword>
<evidence type="ECO:0000313" key="2">
    <source>
        <dbReference type="Proteomes" id="UP001516400"/>
    </source>
</evidence>
<sequence>MIFKSFSGNYSPISILPAFLRILKPLWWWLPYIDLGKFDCLETVTQGKHYNIFIAGDYINLLKESGKKKRLMNTMKSYGLVPIFNEASRASKRTSSCIDNVFTNITNNCLNIIISNEEVKGKQRKPSNLPTESLGLKKAVEVTQAIYNVRKDENSKEVLRVLKKHLRNRYTEAKKYENTQHTAEAENKTKTIWKIKKMKQGRSKLIWKVAAI</sequence>
<organism evidence="1 2">
    <name type="scientific">Cryptolaemus montrouzieri</name>
    <dbReference type="NCBI Taxonomy" id="559131"/>
    <lineage>
        <taxon>Eukaryota</taxon>
        <taxon>Metazoa</taxon>
        <taxon>Ecdysozoa</taxon>
        <taxon>Arthropoda</taxon>
        <taxon>Hexapoda</taxon>
        <taxon>Insecta</taxon>
        <taxon>Pterygota</taxon>
        <taxon>Neoptera</taxon>
        <taxon>Endopterygota</taxon>
        <taxon>Coleoptera</taxon>
        <taxon>Polyphaga</taxon>
        <taxon>Cucujiformia</taxon>
        <taxon>Coccinelloidea</taxon>
        <taxon>Coccinellidae</taxon>
        <taxon>Scymninae</taxon>
        <taxon>Scymnini</taxon>
        <taxon>Cryptolaemus</taxon>
    </lineage>
</organism>
<accession>A0ABD2N7U6</accession>
<comment type="caution">
    <text evidence="1">The sequence shown here is derived from an EMBL/GenBank/DDBJ whole genome shotgun (WGS) entry which is preliminary data.</text>
</comment>
<evidence type="ECO:0000313" key="1">
    <source>
        <dbReference type="EMBL" id="KAL3274542.1"/>
    </source>
</evidence>